<dbReference type="InterPro" id="IPR036364">
    <property type="entry name" value="SEA_dom_sf"/>
</dbReference>
<dbReference type="Pfam" id="PF01390">
    <property type="entry name" value="SEA"/>
    <property type="match status" value="1"/>
</dbReference>
<evidence type="ECO:0000313" key="3">
    <source>
        <dbReference type="Proteomes" id="UP000515129"/>
    </source>
</evidence>
<dbReference type="InterPro" id="IPR000082">
    <property type="entry name" value="SEA_dom"/>
</dbReference>
<keyword evidence="3" id="KW-1185">Reference proteome</keyword>
<dbReference type="OrthoDB" id="8965174at2759"/>
<feature type="domain" description="SEA" evidence="2">
    <location>
        <begin position="41"/>
        <end position="152"/>
    </location>
</feature>
<dbReference type="PROSITE" id="PS50024">
    <property type="entry name" value="SEA"/>
    <property type="match status" value="1"/>
</dbReference>
<evidence type="ECO:0000259" key="2">
    <source>
        <dbReference type="PROSITE" id="PS50024"/>
    </source>
</evidence>
<dbReference type="GeneID" id="113044082"/>
<gene>
    <name evidence="4" type="primary">LOC113044082</name>
</gene>
<dbReference type="Proteomes" id="UP000515129">
    <property type="component" value="Chromosome 26"/>
</dbReference>
<evidence type="ECO:0000313" key="4">
    <source>
        <dbReference type="RefSeq" id="XP_026059467.1"/>
    </source>
</evidence>
<name>A0A6P6JIX4_CARAU</name>
<accession>A0A6P6JIX4</accession>
<protein>
    <submittedName>
        <fullName evidence="4">Integumentary mucin C.1-like</fullName>
    </submittedName>
</protein>
<sequence>MTTSTTASTTTTTATTTTTPTTKPLTSTTKVPATTTTQFVPVYITSLVFRSLDIFIIDLSNQSSQAFKSRSELVRSQLEPIYRARYPSFIRVIVLSFRPGSVITETQLVFNSTQVLPTVQEISESLMSAVVTGGVDPLNIIPSTVSVNGSVINMTVAATTTTTAATTSASSGLKIQSSLFQATWLIIMAKILQLFL</sequence>
<dbReference type="AlphaFoldDB" id="A0A6P6JIX4"/>
<reference evidence="4" key="1">
    <citation type="submission" date="2025-08" db="UniProtKB">
        <authorList>
            <consortium name="RefSeq"/>
        </authorList>
    </citation>
    <scope>IDENTIFICATION</scope>
    <source>
        <strain evidence="4">Wakin</strain>
        <tissue evidence="4">Muscle</tissue>
    </source>
</reference>
<dbReference type="SUPFAM" id="SSF82671">
    <property type="entry name" value="SEA domain"/>
    <property type="match status" value="1"/>
</dbReference>
<proteinExistence type="predicted"/>
<dbReference type="Gene3D" id="3.30.70.960">
    <property type="entry name" value="SEA domain"/>
    <property type="match status" value="1"/>
</dbReference>
<feature type="region of interest" description="Disordered" evidence="1">
    <location>
        <begin position="1"/>
        <end position="29"/>
    </location>
</feature>
<dbReference type="KEGG" id="caua:113044082"/>
<organism evidence="3 4">
    <name type="scientific">Carassius auratus</name>
    <name type="common">Goldfish</name>
    <dbReference type="NCBI Taxonomy" id="7957"/>
    <lineage>
        <taxon>Eukaryota</taxon>
        <taxon>Metazoa</taxon>
        <taxon>Chordata</taxon>
        <taxon>Craniata</taxon>
        <taxon>Vertebrata</taxon>
        <taxon>Euteleostomi</taxon>
        <taxon>Actinopterygii</taxon>
        <taxon>Neopterygii</taxon>
        <taxon>Teleostei</taxon>
        <taxon>Ostariophysi</taxon>
        <taxon>Cypriniformes</taxon>
        <taxon>Cyprinidae</taxon>
        <taxon>Cyprininae</taxon>
        <taxon>Carassius</taxon>
    </lineage>
</organism>
<evidence type="ECO:0000256" key="1">
    <source>
        <dbReference type="SAM" id="MobiDB-lite"/>
    </source>
</evidence>
<dbReference type="RefSeq" id="XP_026059467.1">
    <property type="nucleotide sequence ID" value="XM_026203682.1"/>
</dbReference>